<proteinExistence type="predicted"/>
<reference evidence="1 2" key="1">
    <citation type="journal article" date="2018" name="Mol. Biol. Evol.">
        <title>Broad Genomic Sampling Reveals a Smut Pathogenic Ancestry of the Fungal Clade Ustilaginomycotina.</title>
        <authorList>
            <person name="Kijpornyongpan T."/>
            <person name="Mondo S.J."/>
            <person name="Barry K."/>
            <person name="Sandor L."/>
            <person name="Lee J."/>
            <person name="Lipzen A."/>
            <person name="Pangilinan J."/>
            <person name="LaButti K."/>
            <person name="Hainaut M."/>
            <person name="Henrissat B."/>
            <person name="Grigoriev I.V."/>
            <person name="Spatafora J.W."/>
            <person name="Aime M.C."/>
        </authorList>
    </citation>
    <scope>NUCLEOTIDE SEQUENCE [LARGE SCALE GENOMIC DNA]</scope>
    <source>
        <strain evidence="1 2">SA 807</strain>
    </source>
</reference>
<name>A0ACD0P220_9BASI</name>
<dbReference type="Proteomes" id="UP000245626">
    <property type="component" value="Unassembled WGS sequence"/>
</dbReference>
<evidence type="ECO:0000313" key="2">
    <source>
        <dbReference type="Proteomes" id="UP000245626"/>
    </source>
</evidence>
<gene>
    <name evidence="1" type="ORF">IE53DRAFT_18205</name>
</gene>
<evidence type="ECO:0000313" key="1">
    <source>
        <dbReference type="EMBL" id="PWN52124.1"/>
    </source>
</evidence>
<keyword evidence="2" id="KW-1185">Reference proteome</keyword>
<organism evidence="1 2">
    <name type="scientific">Violaceomyces palustris</name>
    <dbReference type="NCBI Taxonomy" id="1673888"/>
    <lineage>
        <taxon>Eukaryota</taxon>
        <taxon>Fungi</taxon>
        <taxon>Dikarya</taxon>
        <taxon>Basidiomycota</taxon>
        <taxon>Ustilaginomycotina</taxon>
        <taxon>Ustilaginomycetes</taxon>
        <taxon>Violaceomycetales</taxon>
        <taxon>Violaceomycetaceae</taxon>
        <taxon>Violaceomyces</taxon>
    </lineage>
</organism>
<dbReference type="EMBL" id="KZ819795">
    <property type="protein sequence ID" value="PWN52124.1"/>
    <property type="molecule type" value="Genomic_DNA"/>
</dbReference>
<sequence length="634" mass="68004">MKVAVLATIGLLGVVTANPVSWNPNGSPRSNFAARGFYNPWLSSNSISSDAATFSKSSYDYIVVGAGTAGLALAARLSEDGRYTVAVIEAGGSGLDVDIIDTPGKFGADLGTVYDWNYTTVAKPDVPSQGWPRGKVLGGSSALNFLVWDRSSKAEIDAWEQLGNPGWNWNTLYKYMKKSETFHAPSAEDASKLNINPVASDYGSSGPIQVSFPRYISEQVQRWIPALVSLGIPKNEQPLAGSNVGASVQPSDINPYNSTRSYSAPAYLFPNAPRRNLKVLINALTTKVNLRWSWAGQVATGVTVLSNGQTYTINANKEVILSGGSVNNPQILELSGIGNKTILSAAGVKTIIDLPSVGENLQDHTYSAAVWQLKPGFVTLDSLRNDPSFAQEQTALYEQNQTSILDETVPSIGYISLQELVGDAKAAELIADVTKYVSSSKAAYKPTLVKQVEFLSNQKIGQMEMIGIDGYFAGTGAPSPAHTYFTVLAAQQHLFSRGNVHIQSGDATKYPRINPNYFDVPFDTYVATAGTEYTRKVANSGPYSDFVDVEMLPGSQDLTTYTKTTSVTEYHPIGTASMLPRNSGGVVDNRLKVYGTTNLRVCDASIAPLHIAAHIQATVYGIAEYGADIIKGVA</sequence>
<accession>A0ACD0P220</accession>
<protein>
    <submittedName>
        <fullName evidence="1">Alcohol oxidase</fullName>
    </submittedName>
</protein>